<proteinExistence type="predicted"/>
<dbReference type="Proteomes" id="UP001203297">
    <property type="component" value="Unassembled WGS sequence"/>
</dbReference>
<dbReference type="SMART" id="SM00450">
    <property type="entry name" value="RHOD"/>
    <property type="match status" value="1"/>
</dbReference>
<dbReference type="Pfam" id="PF00581">
    <property type="entry name" value="Rhodanese"/>
    <property type="match status" value="1"/>
</dbReference>
<dbReference type="SUPFAM" id="SSF52821">
    <property type="entry name" value="Rhodanese/Cell cycle control phosphatase"/>
    <property type="match status" value="1"/>
</dbReference>
<keyword evidence="3" id="KW-1185">Reference proteome</keyword>
<evidence type="ECO:0000259" key="1">
    <source>
        <dbReference type="PROSITE" id="PS50206"/>
    </source>
</evidence>
<feature type="domain" description="Rhodanese" evidence="1">
    <location>
        <begin position="21"/>
        <end position="118"/>
    </location>
</feature>
<dbReference type="PROSITE" id="PS50206">
    <property type="entry name" value="RHODANESE_3"/>
    <property type="match status" value="1"/>
</dbReference>
<organism evidence="2 3">
    <name type="scientific">Multifurca ochricompacta</name>
    <dbReference type="NCBI Taxonomy" id="376703"/>
    <lineage>
        <taxon>Eukaryota</taxon>
        <taxon>Fungi</taxon>
        <taxon>Dikarya</taxon>
        <taxon>Basidiomycota</taxon>
        <taxon>Agaricomycotina</taxon>
        <taxon>Agaricomycetes</taxon>
        <taxon>Russulales</taxon>
        <taxon>Russulaceae</taxon>
        <taxon>Multifurca</taxon>
    </lineage>
</organism>
<dbReference type="PANTHER" id="PTHR10828:SF38">
    <property type="entry name" value="ARSENICAL-RESISTANCE PROTEIN 2-RELATED"/>
    <property type="match status" value="1"/>
</dbReference>
<comment type="caution">
    <text evidence="2">The sequence shown here is derived from an EMBL/GenBank/DDBJ whole genome shotgun (WGS) entry which is preliminary data.</text>
</comment>
<dbReference type="GO" id="GO:0005634">
    <property type="term" value="C:nucleus"/>
    <property type="evidence" value="ECO:0007669"/>
    <property type="project" value="TreeGrafter"/>
</dbReference>
<dbReference type="AlphaFoldDB" id="A0AAD4QNX3"/>
<dbReference type="PANTHER" id="PTHR10828">
    <property type="entry name" value="M-PHASE INDUCER PHOSPHATASE DUAL SPECIFICITY PHOSPHATASE CDC25"/>
    <property type="match status" value="1"/>
</dbReference>
<gene>
    <name evidence="2" type="ORF">B0F90DRAFT_1815784</name>
</gene>
<reference evidence="2" key="1">
    <citation type="journal article" date="2022" name="New Phytol.">
        <title>Evolutionary transition to the ectomycorrhizal habit in the genomes of a hyperdiverse lineage of mushroom-forming fungi.</title>
        <authorList>
            <person name="Looney B."/>
            <person name="Miyauchi S."/>
            <person name="Morin E."/>
            <person name="Drula E."/>
            <person name="Courty P.E."/>
            <person name="Kohler A."/>
            <person name="Kuo A."/>
            <person name="LaButti K."/>
            <person name="Pangilinan J."/>
            <person name="Lipzen A."/>
            <person name="Riley R."/>
            <person name="Andreopoulos W."/>
            <person name="He G."/>
            <person name="Johnson J."/>
            <person name="Nolan M."/>
            <person name="Tritt A."/>
            <person name="Barry K.W."/>
            <person name="Grigoriev I.V."/>
            <person name="Nagy L.G."/>
            <person name="Hibbett D."/>
            <person name="Henrissat B."/>
            <person name="Matheny P.B."/>
            <person name="Labbe J."/>
            <person name="Martin F.M."/>
        </authorList>
    </citation>
    <scope>NUCLEOTIDE SEQUENCE</scope>
    <source>
        <strain evidence="2">BPL690</strain>
    </source>
</reference>
<dbReference type="InterPro" id="IPR036873">
    <property type="entry name" value="Rhodanese-like_dom_sf"/>
</dbReference>
<dbReference type="EMBL" id="WTXG01000007">
    <property type="protein sequence ID" value="KAI0304459.1"/>
    <property type="molecule type" value="Genomic_DNA"/>
</dbReference>
<sequence length="138" mass="16111">MPLRYISIDDLSAIIKSEKRPGKDYLIVDVRDDDYIGGNIINCHNYPSVTLLDKLDDLVKDTRDVPQVIFHCALSQLRGPKAARLYNERRNRQQKDQDVPHEVLILRGGFTEFQAKFKDDPQLVENWDKDIWAAEWSR</sequence>
<dbReference type="Gene3D" id="3.40.250.10">
    <property type="entry name" value="Rhodanese-like domain"/>
    <property type="match status" value="1"/>
</dbReference>
<accession>A0AAD4QNX3</accession>
<dbReference type="GO" id="GO:0004725">
    <property type="term" value="F:protein tyrosine phosphatase activity"/>
    <property type="evidence" value="ECO:0007669"/>
    <property type="project" value="TreeGrafter"/>
</dbReference>
<dbReference type="GO" id="GO:0005737">
    <property type="term" value="C:cytoplasm"/>
    <property type="evidence" value="ECO:0007669"/>
    <property type="project" value="TreeGrafter"/>
</dbReference>
<dbReference type="InterPro" id="IPR001763">
    <property type="entry name" value="Rhodanese-like_dom"/>
</dbReference>
<evidence type="ECO:0000313" key="2">
    <source>
        <dbReference type="EMBL" id="KAI0304459.1"/>
    </source>
</evidence>
<protein>
    <submittedName>
        <fullName evidence="2">Rhodanese-like protein</fullName>
    </submittedName>
</protein>
<name>A0AAD4QNX3_9AGAM</name>
<evidence type="ECO:0000313" key="3">
    <source>
        <dbReference type="Proteomes" id="UP001203297"/>
    </source>
</evidence>